<sequence>MNIRPLLLGLPLLLTGCSALSNFSWPSLWPFNGLGSNLEVSAKGVGDLNASTPMLQSAINAGLGGNYRLRGGMATRNGQVVAYYQALSGDKVKLVIIGQPKGRVQQVEIMDQNVVTVWGSKLGTPFSNMYSKAFGACKLATDEDAGKVACIAEQSKYVTYIFSGKWAGSQEIIPPDDTLKNWAISKIIWHANPQV</sequence>
<name>A0A068R9S5_9GAMM</name>
<dbReference type="InterPro" id="IPR038714">
    <property type="entry name" value="YfeY-like_sf"/>
</dbReference>
<dbReference type="RefSeq" id="WP_061769989.1">
    <property type="nucleotide sequence ID" value="NZ_FR904231.1"/>
</dbReference>
<dbReference type="PROSITE" id="PS51257">
    <property type="entry name" value="PROKAR_LIPOPROTEIN"/>
    <property type="match status" value="1"/>
</dbReference>
<gene>
    <name evidence="1" type="primary">yfeY</name>
    <name evidence="1" type="ORF">SCTVLC_0651</name>
</gene>
<dbReference type="Pfam" id="PF06572">
    <property type="entry name" value="DUF1131"/>
    <property type="match status" value="1"/>
</dbReference>
<reference evidence="1" key="1">
    <citation type="submission" date="2013-06" db="EMBL/GenBank/DDBJ databases">
        <authorList>
            <person name="Mazano-Marin A."/>
        </authorList>
    </citation>
    <scope>NUCLEOTIDE SEQUENCE</scope>
    <source>
        <strain evidence="1">SCt-VLC</strain>
    </source>
</reference>
<organism evidence="1">
    <name type="scientific">Serratia symbiotica SCt-VLC</name>
    <dbReference type="NCBI Taxonomy" id="1347341"/>
    <lineage>
        <taxon>Bacteria</taxon>
        <taxon>Pseudomonadati</taxon>
        <taxon>Pseudomonadota</taxon>
        <taxon>Gammaproteobacteria</taxon>
        <taxon>Enterobacterales</taxon>
        <taxon>Yersiniaceae</taxon>
        <taxon>Serratia</taxon>
        <taxon>Serratia symbiotica</taxon>
    </lineage>
</organism>
<protein>
    <submittedName>
        <fullName evidence="1">Uncharacterized protein YfeY</fullName>
    </submittedName>
</protein>
<dbReference type="AlphaFoldDB" id="A0A068R9S5"/>
<reference evidence="1" key="2">
    <citation type="journal article" date="2014" name="Genome Biol. Evol.">
        <title>Settling down: the genome of Serratia symbiotica from the aphid Cinara tujafilina zooms in on the process of accommodation to a cooperative intracellular life.</title>
        <authorList>
            <person name="Manzano-Marin A."/>
            <person name="Latorre A."/>
        </authorList>
    </citation>
    <scope>NUCLEOTIDE SEQUENCE</scope>
    <source>
        <strain evidence="1">SCt-VLC</strain>
    </source>
</reference>
<dbReference type="NCBIfam" id="NF007990">
    <property type="entry name" value="PRK10718.1"/>
    <property type="match status" value="1"/>
</dbReference>
<proteinExistence type="predicted"/>
<dbReference type="InterPro" id="IPR010938">
    <property type="entry name" value="DUF1131"/>
</dbReference>
<dbReference type="Gene3D" id="2.60.460.10">
    <property type="entry name" value="protein yfey like domain"/>
    <property type="match status" value="1"/>
</dbReference>
<dbReference type="EMBL" id="FR904231">
    <property type="protein sequence ID" value="CDG47408.1"/>
    <property type="molecule type" value="Genomic_DNA"/>
</dbReference>
<dbReference type="OrthoDB" id="5622706at2"/>
<accession>A0A068R9S5</accession>
<evidence type="ECO:0000313" key="1">
    <source>
        <dbReference type="EMBL" id="CDG47408.1"/>
    </source>
</evidence>